<proteinExistence type="inferred from homology"/>
<dbReference type="OrthoDB" id="9790282at2"/>
<evidence type="ECO:0000313" key="16">
    <source>
        <dbReference type="EMBL" id="RDS86409.1"/>
    </source>
</evidence>
<dbReference type="Pfam" id="PF03588">
    <property type="entry name" value="Leu_Phe_trans"/>
    <property type="match status" value="1"/>
</dbReference>
<dbReference type="InterPro" id="IPR004616">
    <property type="entry name" value="Leu/Phe-tRNA_Trfase"/>
</dbReference>
<dbReference type="EC" id="2.3.2.6" evidence="10 15"/>
<comment type="subcellular location">
    <subcellularLocation>
        <location evidence="1 15">Cytoplasm</location>
    </subcellularLocation>
</comment>
<evidence type="ECO:0000256" key="1">
    <source>
        <dbReference type="ARBA" id="ARBA00004496"/>
    </source>
</evidence>
<evidence type="ECO:0000256" key="8">
    <source>
        <dbReference type="ARBA" id="ARBA00054043"/>
    </source>
</evidence>
<evidence type="ECO:0000256" key="14">
    <source>
        <dbReference type="ARBA" id="ARBA00083640"/>
    </source>
</evidence>
<protein>
    <recommendedName>
        <fullName evidence="11 15">Leucyl/phenylalanyl-tRNA--protein transferase</fullName>
        <ecNumber evidence="10 15">2.3.2.6</ecNumber>
    </recommendedName>
    <alternativeName>
        <fullName evidence="12 15">L/F-transferase</fullName>
    </alternativeName>
    <alternativeName>
        <fullName evidence="13 15">Leucyltransferase</fullName>
    </alternativeName>
    <alternativeName>
        <fullName evidence="14 15">Phenyalanyltransferase</fullName>
    </alternativeName>
</protein>
<keyword evidence="17" id="KW-1185">Reference proteome</keyword>
<dbReference type="InterPro" id="IPR042221">
    <property type="entry name" value="Leu/Phe-tRNA_Trfase_N"/>
</dbReference>
<comment type="function">
    <text evidence="8 15">Functions in the N-end rule pathway of protein degradation where it conjugates Leu, Phe and, less efficiently, Met from aminoacyl-tRNAs to the N-termini of proteins containing an N-terminal arginine or lysine.</text>
</comment>
<dbReference type="Proteomes" id="UP000255334">
    <property type="component" value="Unassembled WGS sequence"/>
</dbReference>
<dbReference type="GO" id="GO:0005737">
    <property type="term" value="C:cytoplasm"/>
    <property type="evidence" value="ECO:0007669"/>
    <property type="project" value="UniProtKB-SubCell"/>
</dbReference>
<dbReference type="GO" id="GO:0008914">
    <property type="term" value="F:leucyl-tRNA--protein transferase activity"/>
    <property type="evidence" value="ECO:0007669"/>
    <property type="project" value="UniProtKB-UniRule"/>
</dbReference>
<evidence type="ECO:0000256" key="2">
    <source>
        <dbReference type="ARBA" id="ARBA00022490"/>
    </source>
</evidence>
<evidence type="ECO:0000256" key="7">
    <source>
        <dbReference type="ARBA" id="ARBA00051538"/>
    </source>
</evidence>
<dbReference type="Gene3D" id="3.30.70.3550">
    <property type="entry name" value="Leucyl/phenylalanyl-tRNA-protein transferase, N-terminal domain"/>
    <property type="match status" value="1"/>
</dbReference>
<dbReference type="HAMAP" id="MF_00688">
    <property type="entry name" value="Leu_Phe_trans"/>
    <property type="match status" value="1"/>
</dbReference>
<evidence type="ECO:0000256" key="3">
    <source>
        <dbReference type="ARBA" id="ARBA00022679"/>
    </source>
</evidence>
<dbReference type="GO" id="GO:0030163">
    <property type="term" value="P:protein catabolic process"/>
    <property type="evidence" value="ECO:0007669"/>
    <property type="project" value="UniProtKB-UniRule"/>
</dbReference>
<organism evidence="16 17">
    <name type="scientific">Dyella psychrodurans</name>
    <dbReference type="NCBI Taxonomy" id="1927960"/>
    <lineage>
        <taxon>Bacteria</taxon>
        <taxon>Pseudomonadati</taxon>
        <taxon>Pseudomonadota</taxon>
        <taxon>Gammaproteobacteria</taxon>
        <taxon>Lysobacterales</taxon>
        <taxon>Rhodanobacteraceae</taxon>
        <taxon>Dyella</taxon>
    </lineage>
</organism>
<evidence type="ECO:0000313" key="17">
    <source>
        <dbReference type="Proteomes" id="UP000255334"/>
    </source>
</evidence>
<comment type="caution">
    <text evidence="16">The sequence shown here is derived from an EMBL/GenBank/DDBJ whole genome shotgun (WGS) entry which is preliminary data.</text>
</comment>
<evidence type="ECO:0000256" key="11">
    <source>
        <dbReference type="ARBA" id="ARBA00074372"/>
    </source>
</evidence>
<comment type="similarity">
    <text evidence="9 15">Belongs to the L/F-transferase family.</text>
</comment>
<evidence type="ECO:0000256" key="5">
    <source>
        <dbReference type="ARBA" id="ARBA00050607"/>
    </source>
</evidence>
<dbReference type="EMBL" id="QRBF01000001">
    <property type="protein sequence ID" value="RDS86409.1"/>
    <property type="molecule type" value="Genomic_DNA"/>
</dbReference>
<dbReference type="SUPFAM" id="SSF55729">
    <property type="entry name" value="Acyl-CoA N-acyltransferases (Nat)"/>
    <property type="match status" value="1"/>
</dbReference>
<accession>A0A370XDE2</accession>
<keyword evidence="4 15" id="KW-0012">Acyltransferase</keyword>
<keyword evidence="2 15" id="KW-0963">Cytoplasm</keyword>
<comment type="catalytic activity">
    <reaction evidence="6 15">
        <text>N-terminal L-arginyl-[protein] + L-leucyl-tRNA(Leu) = N-terminal L-leucyl-L-arginyl-[protein] + tRNA(Leu) + H(+)</text>
        <dbReference type="Rhea" id="RHEA:50416"/>
        <dbReference type="Rhea" id="RHEA-COMP:9613"/>
        <dbReference type="Rhea" id="RHEA-COMP:9622"/>
        <dbReference type="Rhea" id="RHEA-COMP:12672"/>
        <dbReference type="Rhea" id="RHEA-COMP:12673"/>
        <dbReference type="ChEBI" id="CHEBI:15378"/>
        <dbReference type="ChEBI" id="CHEBI:64719"/>
        <dbReference type="ChEBI" id="CHEBI:78442"/>
        <dbReference type="ChEBI" id="CHEBI:78494"/>
        <dbReference type="ChEBI" id="CHEBI:133044"/>
        <dbReference type="EC" id="2.3.2.6"/>
    </reaction>
</comment>
<dbReference type="Gene3D" id="3.40.630.70">
    <property type="entry name" value="Leucyl/phenylalanyl-tRNA-protein transferase, C-terminal domain"/>
    <property type="match status" value="1"/>
</dbReference>
<comment type="catalytic activity">
    <reaction evidence="7 15">
        <text>N-terminal L-lysyl-[protein] + L-leucyl-tRNA(Leu) = N-terminal L-leucyl-L-lysyl-[protein] + tRNA(Leu) + H(+)</text>
        <dbReference type="Rhea" id="RHEA:12340"/>
        <dbReference type="Rhea" id="RHEA-COMP:9613"/>
        <dbReference type="Rhea" id="RHEA-COMP:9622"/>
        <dbReference type="Rhea" id="RHEA-COMP:12670"/>
        <dbReference type="Rhea" id="RHEA-COMP:12671"/>
        <dbReference type="ChEBI" id="CHEBI:15378"/>
        <dbReference type="ChEBI" id="CHEBI:65249"/>
        <dbReference type="ChEBI" id="CHEBI:78442"/>
        <dbReference type="ChEBI" id="CHEBI:78494"/>
        <dbReference type="ChEBI" id="CHEBI:133043"/>
        <dbReference type="EC" id="2.3.2.6"/>
    </reaction>
</comment>
<evidence type="ECO:0000256" key="10">
    <source>
        <dbReference type="ARBA" id="ARBA00066767"/>
    </source>
</evidence>
<evidence type="ECO:0000256" key="12">
    <source>
        <dbReference type="ARBA" id="ARBA00077136"/>
    </source>
</evidence>
<dbReference type="FunFam" id="3.30.70.3550:FF:000001">
    <property type="entry name" value="Leucyl/phenylalanyl-tRNA--protein transferase"/>
    <property type="match status" value="1"/>
</dbReference>
<dbReference type="RefSeq" id="WP_115476677.1">
    <property type="nucleotide sequence ID" value="NZ_QRBF01000001.1"/>
</dbReference>
<evidence type="ECO:0000256" key="9">
    <source>
        <dbReference type="ARBA" id="ARBA00061535"/>
    </source>
</evidence>
<dbReference type="PANTHER" id="PTHR30098">
    <property type="entry name" value="LEUCYL/PHENYLALANYL-TRNA--PROTEIN TRANSFERASE"/>
    <property type="match status" value="1"/>
</dbReference>
<dbReference type="PANTHER" id="PTHR30098:SF2">
    <property type="entry name" value="LEUCYL_PHENYLALANYL-TRNA--PROTEIN TRANSFERASE"/>
    <property type="match status" value="1"/>
</dbReference>
<sequence length="249" mass="27773">MIRLPLLDEHAPDRFPDPRSALIEPNGLLAFGGDLSTQRLLTAYARGIFPWFNEGEPILWWSPDPRCVFHTDTLLPNRSLRRTVANAAWQVTINRAFREVMRACAAPRPGQAGTWISPVMIDAYGTLHDMGYAHSVEVWSEDRLIGGVYGVAIGHLFCGESMFSACSGSSKLALCALAALLREWDFPLIDAQVSNPHLLSLGAVETPRQVFLHHVAELSSRPFDQHRWQNVPAMPATRLLHAEAVRWSD</sequence>
<dbReference type="NCBIfam" id="TIGR00667">
    <property type="entry name" value="aat"/>
    <property type="match status" value="1"/>
</dbReference>
<keyword evidence="3 15" id="KW-0808">Transferase</keyword>
<dbReference type="InterPro" id="IPR016181">
    <property type="entry name" value="Acyl_CoA_acyltransferase"/>
</dbReference>
<evidence type="ECO:0000256" key="15">
    <source>
        <dbReference type="HAMAP-Rule" id="MF_00688"/>
    </source>
</evidence>
<comment type="catalytic activity">
    <reaction evidence="5 15">
        <text>L-phenylalanyl-tRNA(Phe) + an N-terminal L-alpha-aminoacyl-[protein] = an N-terminal L-phenylalanyl-L-alpha-aminoacyl-[protein] + tRNA(Phe)</text>
        <dbReference type="Rhea" id="RHEA:43632"/>
        <dbReference type="Rhea" id="RHEA-COMP:9668"/>
        <dbReference type="Rhea" id="RHEA-COMP:9699"/>
        <dbReference type="Rhea" id="RHEA-COMP:10636"/>
        <dbReference type="Rhea" id="RHEA-COMP:10637"/>
        <dbReference type="ChEBI" id="CHEBI:78442"/>
        <dbReference type="ChEBI" id="CHEBI:78531"/>
        <dbReference type="ChEBI" id="CHEBI:78597"/>
        <dbReference type="ChEBI" id="CHEBI:83561"/>
        <dbReference type="EC" id="2.3.2.6"/>
    </reaction>
</comment>
<name>A0A370XDE2_9GAMM</name>
<dbReference type="AlphaFoldDB" id="A0A370XDE2"/>
<evidence type="ECO:0000256" key="6">
    <source>
        <dbReference type="ARBA" id="ARBA00050652"/>
    </source>
</evidence>
<dbReference type="InterPro" id="IPR042203">
    <property type="entry name" value="Leu/Phe-tRNA_Trfase_C"/>
</dbReference>
<evidence type="ECO:0000256" key="13">
    <source>
        <dbReference type="ARBA" id="ARBA00077165"/>
    </source>
</evidence>
<gene>
    <name evidence="15" type="primary">aat</name>
    <name evidence="16" type="ORF">DWU99_03915</name>
</gene>
<reference evidence="16 17" key="1">
    <citation type="submission" date="2018-07" db="EMBL/GenBank/DDBJ databases">
        <title>Dyella monticola sp. nov. and Dyella psychrodurans sp. nov. isolated from monsoon evergreen broad-leaved forest soil of Dinghu Mountain, China.</title>
        <authorList>
            <person name="Gao Z."/>
            <person name="Qiu L."/>
        </authorList>
    </citation>
    <scope>NUCLEOTIDE SEQUENCE [LARGE SCALE GENOMIC DNA]</scope>
    <source>
        <strain evidence="16 17">4MSK11</strain>
    </source>
</reference>
<evidence type="ECO:0000256" key="4">
    <source>
        <dbReference type="ARBA" id="ARBA00023315"/>
    </source>
</evidence>